<reference evidence="1 2" key="1">
    <citation type="submission" date="2017-04" db="EMBL/GenBank/DDBJ databases">
        <title>Unexpected and diverse lifestyles within the genus Limnohabitans.</title>
        <authorList>
            <person name="Kasalicky V."/>
            <person name="Mehrshad M."/>
            <person name="Andrei S.-A."/>
            <person name="Salcher M."/>
            <person name="Kratochvilova H."/>
            <person name="Simek K."/>
            <person name="Ghai R."/>
        </authorList>
    </citation>
    <scope>NUCLEOTIDE SEQUENCE [LARGE SCALE GENOMIC DNA]</scope>
    <source>
        <strain evidence="1 2">II-B4</strain>
    </source>
</reference>
<dbReference type="Proteomes" id="UP000250790">
    <property type="component" value="Unassembled WGS sequence"/>
</dbReference>
<evidence type="ECO:0000313" key="1">
    <source>
        <dbReference type="EMBL" id="PUE55773.1"/>
    </source>
</evidence>
<dbReference type="AlphaFoldDB" id="A0A315EDB3"/>
<dbReference type="EMBL" id="NESN01000001">
    <property type="protein sequence ID" value="PUE55773.1"/>
    <property type="molecule type" value="Genomic_DNA"/>
</dbReference>
<dbReference type="RefSeq" id="WP_108311763.1">
    <property type="nucleotide sequence ID" value="NZ_NESN01000001.1"/>
</dbReference>
<evidence type="ECO:0000313" key="2">
    <source>
        <dbReference type="Proteomes" id="UP000250790"/>
    </source>
</evidence>
<protein>
    <submittedName>
        <fullName evidence="1">Uncharacterized protein</fullName>
    </submittedName>
</protein>
<comment type="caution">
    <text evidence="1">The sequence shown here is derived from an EMBL/GenBank/DDBJ whole genome shotgun (WGS) entry which is preliminary data.</text>
</comment>
<name>A0A315EDB3_9BURK</name>
<keyword evidence="2" id="KW-1185">Reference proteome</keyword>
<gene>
    <name evidence="1" type="ORF">B9Z37_04340</name>
</gene>
<organism evidence="1 2">
    <name type="scientific">Limnohabitans parvus II-B4</name>
    <dbReference type="NCBI Taxonomy" id="1293052"/>
    <lineage>
        <taxon>Bacteria</taxon>
        <taxon>Pseudomonadati</taxon>
        <taxon>Pseudomonadota</taxon>
        <taxon>Betaproteobacteria</taxon>
        <taxon>Burkholderiales</taxon>
        <taxon>Comamonadaceae</taxon>
        <taxon>Limnohabitans</taxon>
    </lineage>
</organism>
<dbReference type="OrthoDB" id="6058064at2"/>
<sequence length="161" mass="18745">MNHLQLQQAALPDLSVSQISRLPKDQLAHFSNAVQQLNDWTVQMRGRINRAMEIRYADQIRHAECLGQEEAARFRIDDGDLQIDVSNPKEIVWDQQHLSQIAERMVVAGDRVQDFMQVQFSVAEQDYARWHPLLRAAFQPARKELITEPTFQIRWVGEVQL</sequence>
<accession>A0A315EDB3</accession>
<proteinExistence type="predicted"/>